<proteinExistence type="inferred from homology"/>
<gene>
    <name evidence="4" type="ORF">BUALT_Bualt12G0111400</name>
</gene>
<name>A0AAV6X0V6_9LAMI</name>
<dbReference type="PANTHER" id="PTHR47293:SF70">
    <property type="entry name" value="JACALIN-RELATED LECTIN 24-RELATED"/>
    <property type="match status" value="1"/>
</dbReference>
<evidence type="ECO:0000256" key="2">
    <source>
        <dbReference type="ARBA" id="ARBA00022734"/>
    </source>
</evidence>
<comment type="similarity">
    <text evidence="1">Belongs to the jacalin lectin family.</text>
</comment>
<dbReference type="AlphaFoldDB" id="A0AAV6X0V6"/>
<evidence type="ECO:0000259" key="3">
    <source>
        <dbReference type="PROSITE" id="PS51752"/>
    </source>
</evidence>
<dbReference type="SMART" id="SM00915">
    <property type="entry name" value="Jacalin"/>
    <property type="match status" value="1"/>
</dbReference>
<dbReference type="Pfam" id="PF01419">
    <property type="entry name" value="Jacalin"/>
    <property type="match status" value="1"/>
</dbReference>
<dbReference type="Proteomes" id="UP000826271">
    <property type="component" value="Unassembled WGS sequence"/>
</dbReference>
<dbReference type="SUPFAM" id="SSF51101">
    <property type="entry name" value="Mannose-binding lectins"/>
    <property type="match status" value="1"/>
</dbReference>
<reference evidence="4" key="1">
    <citation type="submission" date="2019-10" db="EMBL/GenBank/DDBJ databases">
        <authorList>
            <person name="Zhang R."/>
            <person name="Pan Y."/>
            <person name="Wang J."/>
            <person name="Ma R."/>
            <person name="Yu S."/>
        </authorList>
    </citation>
    <scope>NUCLEOTIDE SEQUENCE</scope>
    <source>
        <strain evidence="4">LA-IB0</strain>
        <tissue evidence="4">Leaf</tissue>
    </source>
</reference>
<comment type="caution">
    <text evidence="4">The sequence shown here is derived from an EMBL/GenBank/DDBJ whole genome shotgun (WGS) entry which is preliminary data.</text>
</comment>
<dbReference type="PROSITE" id="PS51752">
    <property type="entry name" value="JACALIN_LECTIN"/>
    <property type="match status" value="1"/>
</dbReference>
<protein>
    <recommendedName>
        <fullName evidence="3">Jacalin-type lectin domain-containing protein</fullName>
    </recommendedName>
</protein>
<organism evidence="4 5">
    <name type="scientific">Buddleja alternifolia</name>
    <dbReference type="NCBI Taxonomy" id="168488"/>
    <lineage>
        <taxon>Eukaryota</taxon>
        <taxon>Viridiplantae</taxon>
        <taxon>Streptophyta</taxon>
        <taxon>Embryophyta</taxon>
        <taxon>Tracheophyta</taxon>
        <taxon>Spermatophyta</taxon>
        <taxon>Magnoliopsida</taxon>
        <taxon>eudicotyledons</taxon>
        <taxon>Gunneridae</taxon>
        <taxon>Pentapetalae</taxon>
        <taxon>asterids</taxon>
        <taxon>lamiids</taxon>
        <taxon>Lamiales</taxon>
        <taxon>Scrophulariaceae</taxon>
        <taxon>Buddlejeae</taxon>
        <taxon>Buddleja</taxon>
    </lineage>
</organism>
<keyword evidence="5" id="KW-1185">Reference proteome</keyword>
<dbReference type="PANTHER" id="PTHR47293">
    <property type="entry name" value="JACALIN-RELATED LECTIN 3"/>
    <property type="match status" value="1"/>
</dbReference>
<keyword evidence="2" id="KW-0430">Lectin</keyword>
<dbReference type="InterPro" id="IPR036404">
    <property type="entry name" value="Jacalin-like_lectin_dom_sf"/>
</dbReference>
<evidence type="ECO:0000256" key="1">
    <source>
        <dbReference type="ARBA" id="ARBA00006568"/>
    </source>
</evidence>
<feature type="domain" description="Jacalin-type lectin" evidence="3">
    <location>
        <begin position="6"/>
        <end position="157"/>
    </location>
</feature>
<evidence type="ECO:0000313" key="5">
    <source>
        <dbReference type="Proteomes" id="UP000826271"/>
    </source>
</evidence>
<dbReference type="Gene3D" id="2.100.10.30">
    <property type="entry name" value="Jacalin-like lectin domain"/>
    <property type="match status" value="1"/>
</dbReference>
<dbReference type="EMBL" id="WHWC01000012">
    <property type="protein sequence ID" value="KAG8372865.1"/>
    <property type="molecule type" value="Genomic_DNA"/>
</dbReference>
<evidence type="ECO:0000313" key="4">
    <source>
        <dbReference type="EMBL" id="KAG8372865.1"/>
    </source>
</evidence>
<sequence>MDDSSFIKIDPVGNNSGKKWDEKGKNKIVQIFVSHEENISSIQFQYAENGTLVLSGRHGYTSKYSRNFDVVELNYPSEYITWISGRTGSTTSYYSEDRLCSITFGTNHGQYGPFGGFKSSDKEFTFRLGGNCHSQFGGFHGTSYNNAVTSIGVYLKPNTTLNHSLHKSTAKPKKEKEAA</sequence>
<dbReference type="InterPro" id="IPR001229">
    <property type="entry name" value="Jacalin-like_lectin_dom"/>
</dbReference>
<dbReference type="GO" id="GO:0030246">
    <property type="term" value="F:carbohydrate binding"/>
    <property type="evidence" value="ECO:0007669"/>
    <property type="project" value="UniProtKB-KW"/>
</dbReference>
<accession>A0AAV6X0V6</accession>